<feature type="coiled-coil region" evidence="1">
    <location>
        <begin position="934"/>
        <end position="974"/>
    </location>
</feature>
<evidence type="ECO:0000256" key="2">
    <source>
        <dbReference type="SAM" id="MobiDB-lite"/>
    </source>
</evidence>
<sequence length="1154" mass="127014">MSNDRRHSDNSNSFSFNSSRATPKEARPRATHNDRSRSPQRDRFSSGRYDRSEGERYETERSGYDSYKPGQSPSNDMIPAPVRTSSITSPFSPQIPSLLNDSQRPNSVRSPSNSSPYRQPDRPVVSRTNTASSEQPSRPPPEVGISILGRAAKADEERKQREEEAKIYKAKAAQQKAITSEQNSSTMEIVPSSRAPVETTEPSWKDKAEAAEAGPTQDSASSMINNVSTKAQLFVDSMGSIIDEISGLSSVKSRAKKCKQKLDKAVAEFEKSKDHHEKFPSIKDPQVQAKKAADREYKKAVKELEQKEASLRQLAVQITEKALPSILGSSSTEEQQQTKGRLDTVEQTCQKFEKLLKEQKAYFDAQQRKSNQQWEQMHKGLQEEVRVLQAEVAKERPRTDKLFSRQNEFAMATQNVSKELGLAKEAIAAFDVPKDLNQKLQNLDSLDQLRSDIKACDKRSASTETGLTSLTATVTSLTHSVDTLDRTSKARDNMAQTLTEAQNKLRETISKVDNKVNAMAEETASKILEDRVTQLETAASSSAAKIQQWDDPTTILHKLSALEGQLHNTSSKSPKAEEFEDLMIKVNNLDTTLSTSMDRVTKVEDQAKALEDGQKTWLISTKQTSSDLATFEARLAAMELKQTHHAARPDPSIISRISVLEHERKRQTPSTAATSAQLSITAEEFNDLSNQVLQLNSAVLDVHADINELVKHTGETVKDCVASELQLVKNRVNTVESSLKTLEGSSGPLQASFKTLEDSYASIQTAIKSLQESRKSIDEQMQYQNRAIDHRLQNQDKAISDAKNSMVDEAAGSAADIIRSQNLFAPAEVMTTLNQLSNDLEAQSQITGNLNHRMDNLNTGELHRAIMDSVGQVFPNLRNFDMAVQNLNSQMSTAGINMRALQTQIAELQESRKAPVPAAAASPAPTSRQDEAIVKALRAEVDAHTLDLHRLKKLEKLEKDIATLSGSLAGANNSIKELSVELATRVFEIKSSGEDLDGKLGGLGDKVKGIEKKVDSVVQKQQQLQQQSSRPPSAMPRAAFNPTPSSHSRQTSTSTTHRQPSVASTNRQPSVSSDTSSILGKRKAAQHTNGTGGSGAGSPRKPTNGIKHGSENIRGSQNAKRPRRNKIEDDPEMDPDYEEGDPQPGISADENEDE</sequence>
<keyword evidence="4" id="KW-1185">Reference proteome</keyword>
<feature type="compositionally biased region" description="Polar residues" evidence="2">
    <location>
        <begin position="83"/>
        <end position="101"/>
    </location>
</feature>
<feature type="compositionally biased region" description="Polar residues" evidence="2">
    <location>
        <begin position="1062"/>
        <end position="1078"/>
    </location>
</feature>
<dbReference type="EMBL" id="JAFJYH010000034">
    <property type="protein sequence ID" value="KAG4423464.1"/>
    <property type="molecule type" value="Genomic_DNA"/>
</dbReference>
<evidence type="ECO:0000256" key="1">
    <source>
        <dbReference type="SAM" id="Coils"/>
    </source>
</evidence>
<evidence type="ECO:0000313" key="4">
    <source>
        <dbReference type="Proteomes" id="UP000664132"/>
    </source>
</evidence>
<comment type="caution">
    <text evidence="3">The sequence shown here is derived from an EMBL/GenBank/DDBJ whole genome shotgun (WGS) entry which is preliminary data.</text>
</comment>
<feature type="compositionally biased region" description="Basic and acidic residues" evidence="2">
    <location>
        <begin position="269"/>
        <end position="281"/>
    </location>
</feature>
<proteinExistence type="predicted"/>
<feature type="region of interest" description="Disordered" evidence="2">
    <location>
        <begin position="1"/>
        <end position="223"/>
    </location>
</feature>
<dbReference type="AlphaFoldDB" id="A0A8H7WEN1"/>
<dbReference type="Gene3D" id="1.10.287.1490">
    <property type="match status" value="1"/>
</dbReference>
<feature type="region of interest" description="Disordered" evidence="2">
    <location>
        <begin position="1014"/>
        <end position="1154"/>
    </location>
</feature>
<dbReference type="OrthoDB" id="3542551at2759"/>
<feature type="compositionally biased region" description="Low complexity" evidence="2">
    <location>
        <begin position="102"/>
        <end position="116"/>
    </location>
</feature>
<feature type="compositionally biased region" description="Low complexity" evidence="2">
    <location>
        <begin position="10"/>
        <end position="20"/>
    </location>
</feature>
<dbReference type="Proteomes" id="UP000664132">
    <property type="component" value="Unassembled WGS sequence"/>
</dbReference>
<evidence type="ECO:0000313" key="3">
    <source>
        <dbReference type="EMBL" id="KAG4423464.1"/>
    </source>
</evidence>
<reference evidence="3" key="1">
    <citation type="submission" date="2021-02" db="EMBL/GenBank/DDBJ databases">
        <title>Genome sequence Cadophora malorum strain M34.</title>
        <authorList>
            <person name="Stefanovic E."/>
            <person name="Vu D."/>
            <person name="Scully C."/>
            <person name="Dijksterhuis J."/>
            <person name="Roader J."/>
            <person name="Houbraken J."/>
        </authorList>
    </citation>
    <scope>NUCLEOTIDE SEQUENCE</scope>
    <source>
        <strain evidence="3">M34</strain>
    </source>
</reference>
<gene>
    <name evidence="3" type="ORF">IFR04_003431</name>
</gene>
<feature type="coiled-coil region" evidence="1">
    <location>
        <begin position="484"/>
        <end position="511"/>
    </location>
</feature>
<feature type="compositionally biased region" description="Polar residues" evidence="2">
    <location>
        <begin position="126"/>
        <end position="136"/>
    </location>
</feature>
<feature type="region of interest" description="Disordered" evidence="2">
    <location>
        <begin position="269"/>
        <end position="290"/>
    </location>
</feature>
<name>A0A8H7WEN1_9HELO</name>
<accession>A0A8H7WEN1</accession>
<feature type="compositionally biased region" description="Basic and acidic residues" evidence="2">
    <location>
        <begin position="22"/>
        <end position="63"/>
    </location>
</feature>
<feature type="compositionally biased region" description="Acidic residues" evidence="2">
    <location>
        <begin position="1129"/>
        <end position="1141"/>
    </location>
</feature>
<feature type="compositionally biased region" description="Low complexity" evidence="2">
    <location>
        <begin position="1016"/>
        <end position="1029"/>
    </location>
</feature>
<protein>
    <submittedName>
        <fullName evidence="3">Uncharacterized protein</fullName>
    </submittedName>
</protein>
<organism evidence="3 4">
    <name type="scientific">Cadophora malorum</name>
    <dbReference type="NCBI Taxonomy" id="108018"/>
    <lineage>
        <taxon>Eukaryota</taxon>
        <taxon>Fungi</taxon>
        <taxon>Dikarya</taxon>
        <taxon>Ascomycota</taxon>
        <taxon>Pezizomycotina</taxon>
        <taxon>Leotiomycetes</taxon>
        <taxon>Helotiales</taxon>
        <taxon>Ploettnerulaceae</taxon>
        <taxon>Cadophora</taxon>
    </lineage>
</organism>
<keyword evidence="1" id="KW-0175">Coiled coil</keyword>
<feature type="compositionally biased region" description="Low complexity" evidence="2">
    <location>
        <begin position="1043"/>
        <end position="1061"/>
    </location>
</feature>
<feature type="compositionally biased region" description="Basic and acidic residues" evidence="2">
    <location>
        <begin position="152"/>
        <end position="167"/>
    </location>
</feature>